<organism evidence="1 2">
    <name type="scientific">Candolleomyces eurysporus</name>
    <dbReference type="NCBI Taxonomy" id="2828524"/>
    <lineage>
        <taxon>Eukaryota</taxon>
        <taxon>Fungi</taxon>
        <taxon>Dikarya</taxon>
        <taxon>Basidiomycota</taxon>
        <taxon>Agaricomycotina</taxon>
        <taxon>Agaricomycetes</taxon>
        <taxon>Agaricomycetidae</taxon>
        <taxon>Agaricales</taxon>
        <taxon>Agaricineae</taxon>
        <taxon>Psathyrellaceae</taxon>
        <taxon>Candolleomyces</taxon>
    </lineage>
</organism>
<keyword evidence="2" id="KW-1185">Reference proteome</keyword>
<accession>A0A9W8J2G6</accession>
<dbReference type="OrthoDB" id="3020067at2759"/>
<evidence type="ECO:0000313" key="1">
    <source>
        <dbReference type="EMBL" id="KAJ2927000.1"/>
    </source>
</evidence>
<proteinExistence type="predicted"/>
<sequence>MSYTSPFLNPQPYVSGVNNLSTEGITIDEGVARALRQAADFSNNYSGNWSLVSSLKDTTAQFNEAGFLLQSERNLEMPRRPSRPGTKVFLSMINDVESQQDAKDLATELNALLREEYPSKKYQLDSTPGPKKAFEEIEGLVTKESEHIVQVLHDGKDWQKSTAELKKDLPSIQGGVGKIRGALNNYATKLA</sequence>
<dbReference type="Proteomes" id="UP001140091">
    <property type="component" value="Unassembled WGS sequence"/>
</dbReference>
<feature type="non-terminal residue" evidence="1">
    <location>
        <position position="191"/>
    </location>
</feature>
<protein>
    <submittedName>
        <fullName evidence="1">Uncharacterized protein</fullName>
    </submittedName>
</protein>
<dbReference type="AlphaFoldDB" id="A0A9W8J2G6"/>
<comment type="caution">
    <text evidence="1">The sequence shown here is derived from an EMBL/GenBank/DDBJ whole genome shotgun (WGS) entry which is preliminary data.</text>
</comment>
<gene>
    <name evidence="1" type="ORF">H1R20_g10100</name>
</gene>
<dbReference type="EMBL" id="JANBPK010001040">
    <property type="protein sequence ID" value="KAJ2927000.1"/>
    <property type="molecule type" value="Genomic_DNA"/>
</dbReference>
<reference evidence="1" key="1">
    <citation type="submission" date="2022-06" db="EMBL/GenBank/DDBJ databases">
        <title>Genome Sequence of Candolleomyces eurysporus.</title>
        <authorList>
            <person name="Buettner E."/>
        </authorList>
    </citation>
    <scope>NUCLEOTIDE SEQUENCE</scope>
    <source>
        <strain evidence="1">VTCC 930004</strain>
    </source>
</reference>
<name>A0A9W8J2G6_9AGAR</name>
<evidence type="ECO:0000313" key="2">
    <source>
        <dbReference type="Proteomes" id="UP001140091"/>
    </source>
</evidence>